<keyword evidence="6" id="KW-0520">NAD</keyword>
<dbReference type="PANTHER" id="PTHR43616">
    <property type="entry name" value="GLYCEROL DEHYDROGENASE"/>
    <property type="match status" value="1"/>
</dbReference>
<comment type="caution">
    <text evidence="10">The sequence shown here is derived from an EMBL/GenBank/DDBJ whole genome shotgun (WGS) entry which is preliminary data.</text>
</comment>
<evidence type="ECO:0000256" key="7">
    <source>
        <dbReference type="ARBA" id="ARBA00023098"/>
    </source>
</evidence>
<keyword evidence="8" id="KW-0594">Phospholipid biosynthesis</keyword>
<dbReference type="InterPro" id="IPR032837">
    <property type="entry name" value="G1PDH"/>
</dbReference>
<evidence type="ECO:0000313" key="10">
    <source>
        <dbReference type="EMBL" id="MCU6792078.1"/>
    </source>
</evidence>
<gene>
    <name evidence="10" type="ORF">OB236_08050</name>
</gene>
<evidence type="ECO:0000256" key="8">
    <source>
        <dbReference type="ARBA" id="ARBA00023209"/>
    </source>
</evidence>
<keyword evidence="7" id="KW-0443">Lipid metabolism</keyword>
<reference evidence="10 11" key="1">
    <citation type="submission" date="2022-09" db="EMBL/GenBank/DDBJ databases">
        <authorList>
            <person name="Han X.L."/>
            <person name="Wang Q."/>
            <person name="Lu T."/>
        </authorList>
    </citation>
    <scope>NUCLEOTIDE SEQUENCE [LARGE SCALE GENOMIC DNA]</scope>
    <source>
        <strain evidence="10 11">WQ 127069</strain>
    </source>
</reference>
<dbReference type="EMBL" id="JAOQIO010000016">
    <property type="protein sequence ID" value="MCU6792078.1"/>
    <property type="molecule type" value="Genomic_DNA"/>
</dbReference>
<keyword evidence="4" id="KW-0521">NADP</keyword>
<evidence type="ECO:0000256" key="3">
    <source>
        <dbReference type="ARBA" id="ARBA00022723"/>
    </source>
</evidence>
<dbReference type="PANTHER" id="PTHR43616:SF5">
    <property type="entry name" value="GLYCEROL DEHYDROGENASE 1"/>
    <property type="match status" value="1"/>
</dbReference>
<keyword evidence="9" id="KW-1208">Phospholipid metabolism</keyword>
<organism evidence="10 11">
    <name type="scientific">Paenibacillus baimaensis</name>
    <dbReference type="NCBI Taxonomy" id="2982185"/>
    <lineage>
        <taxon>Bacteria</taxon>
        <taxon>Bacillati</taxon>
        <taxon>Bacillota</taxon>
        <taxon>Bacilli</taxon>
        <taxon>Bacillales</taxon>
        <taxon>Paenibacillaceae</taxon>
        <taxon>Paenibacillus</taxon>
    </lineage>
</organism>
<evidence type="ECO:0000256" key="1">
    <source>
        <dbReference type="ARBA" id="ARBA00022490"/>
    </source>
</evidence>
<keyword evidence="2" id="KW-0444">Lipid biosynthesis</keyword>
<dbReference type="RefSeq" id="WP_262683474.1">
    <property type="nucleotide sequence ID" value="NZ_JAOQIO010000016.1"/>
</dbReference>
<dbReference type="Proteomes" id="UP001652445">
    <property type="component" value="Unassembled WGS sequence"/>
</dbReference>
<accession>A0ABT2UBS1</accession>
<name>A0ABT2UBS1_9BACL</name>
<keyword evidence="5" id="KW-0560">Oxidoreductase</keyword>
<proteinExistence type="predicted"/>
<dbReference type="Gene3D" id="3.40.50.1970">
    <property type="match status" value="1"/>
</dbReference>
<keyword evidence="3" id="KW-0479">Metal-binding</keyword>
<evidence type="ECO:0000313" key="11">
    <source>
        <dbReference type="Proteomes" id="UP001652445"/>
    </source>
</evidence>
<dbReference type="SUPFAM" id="SSF56796">
    <property type="entry name" value="Dehydroquinate synthase-like"/>
    <property type="match status" value="1"/>
</dbReference>
<dbReference type="Pfam" id="PF13685">
    <property type="entry name" value="Fe-ADH_2"/>
    <property type="match status" value="1"/>
</dbReference>
<keyword evidence="1" id="KW-0963">Cytoplasm</keyword>
<evidence type="ECO:0000256" key="5">
    <source>
        <dbReference type="ARBA" id="ARBA00023002"/>
    </source>
</evidence>
<dbReference type="InterPro" id="IPR016205">
    <property type="entry name" value="Glycerol_DH"/>
</dbReference>
<evidence type="ECO:0000256" key="9">
    <source>
        <dbReference type="ARBA" id="ARBA00023264"/>
    </source>
</evidence>
<evidence type="ECO:0000256" key="2">
    <source>
        <dbReference type="ARBA" id="ARBA00022516"/>
    </source>
</evidence>
<protein>
    <submittedName>
        <fullName evidence="10">Sn-glycerol-1-phosphate dehydrogenase</fullName>
    </submittedName>
</protein>
<keyword evidence="11" id="KW-1185">Reference proteome</keyword>
<evidence type="ECO:0000256" key="6">
    <source>
        <dbReference type="ARBA" id="ARBA00023027"/>
    </source>
</evidence>
<evidence type="ECO:0000256" key="4">
    <source>
        <dbReference type="ARBA" id="ARBA00022857"/>
    </source>
</evidence>
<dbReference type="CDD" id="cd08175">
    <property type="entry name" value="G1PDH"/>
    <property type="match status" value="1"/>
</dbReference>
<sequence length="405" mass="44259">MVDLLVKIKKATEGCEESMRQAIDLDLIRIDSGAIQEVANYLVGKSYRQVSIVADSITYQVAGAQLETLLSDAGLSTYTTMIKPNAQGDVIADEPSLIQHIIDIQRHAADVVIAVGGGTIHDIARYSAYSTRAPFVSVPTAPSVDGFNSKGAPILIRGDKQTIAAVGPDAIFADLDILVKAPKAMIAAGFADMLGKYTSLFDWKFGSIVGEEPYQQVAADITRTALLQCVNQIDLIALRQKEGIRTLIGALIESGLAMLLLGHSHPASGAEHHLSHYWEMAYIRLGKRQLLHGAKVGVACVQISRLYHQIASEGSEVWRRAAEENSWAPGARIADHWEELCLEIANIPDPATLSVLLEKIGGPTSIHELSVSEELLESSLREAYQVRLNRFTLLRAYNERLNYRH</sequence>
<dbReference type="Gene3D" id="1.20.1090.10">
    <property type="entry name" value="Dehydroquinate synthase-like - alpha domain"/>
    <property type="match status" value="1"/>
</dbReference>